<sequence length="66" mass="7712">MKASTERKLIRWIHLLLSIPILGYIYGPVAEIPRAAFATRFVFLPVVILSGLWLWKGHWVKKRLKL</sequence>
<dbReference type="RefSeq" id="WP_378015660.1">
    <property type="nucleotide sequence ID" value="NZ_JBHSKT010000001.1"/>
</dbReference>
<evidence type="ECO:0000256" key="1">
    <source>
        <dbReference type="SAM" id="Phobius"/>
    </source>
</evidence>
<dbReference type="Proteomes" id="UP001596161">
    <property type="component" value="Unassembled WGS sequence"/>
</dbReference>
<evidence type="ECO:0000313" key="3">
    <source>
        <dbReference type="Proteomes" id="UP001596161"/>
    </source>
</evidence>
<dbReference type="EMBL" id="JBHSKT010000001">
    <property type="protein sequence ID" value="MFC5269280.1"/>
    <property type="molecule type" value="Genomic_DNA"/>
</dbReference>
<comment type="caution">
    <text evidence="2">The sequence shown here is derived from an EMBL/GenBank/DDBJ whole genome shotgun (WGS) entry which is preliminary data.</text>
</comment>
<protein>
    <submittedName>
        <fullName evidence="2">Uncharacterized protein</fullName>
    </submittedName>
</protein>
<keyword evidence="3" id="KW-1185">Reference proteome</keyword>
<feature type="transmembrane region" description="Helical" evidence="1">
    <location>
        <begin position="12"/>
        <end position="29"/>
    </location>
</feature>
<evidence type="ECO:0000313" key="2">
    <source>
        <dbReference type="EMBL" id="MFC5269280.1"/>
    </source>
</evidence>
<keyword evidence="1" id="KW-1133">Transmembrane helix</keyword>
<organism evidence="2 3">
    <name type="scientific">Adhaeribacter terreus</name>
    <dbReference type="NCBI Taxonomy" id="529703"/>
    <lineage>
        <taxon>Bacteria</taxon>
        <taxon>Pseudomonadati</taxon>
        <taxon>Bacteroidota</taxon>
        <taxon>Cytophagia</taxon>
        <taxon>Cytophagales</taxon>
        <taxon>Hymenobacteraceae</taxon>
        <taxon>Adhaeribacter</taxon>
    </lineage>
</organism>
<keyword evidence="1" id="KW-0812">Transmembrane</keyword>
<keyword evidence="1" id="KW-0472">Membrane</keyword>
<gene>
    <name evidence="2" type="ORF">ACFPIB_01575</name>
</gene>
<accession>A0ABW0E893</accession>
<reference evidence="3" key="1">
    <citation type="journal article" date="2019" name="Int. J. Syst. Evol. Microbiol.">
        <title>The Global Catalogue of Microorganisms (GCM) 10K type strain sequencing project: providing services to taxonomists for standard genome sequencing and annotation.</title>
        <authorList>
            <consortium name="The Broad Institute Genomics Platform"/>
            <consortium name="The Broad Institute Genome Sequencing Center for Infectious Disease"/>
            <person name="Wu L."/>
            <person name="Ma J."/>
        </authorList>
    </citation>
    <scope>NUCLEOTIDE SEQUENCE [LARGE SCALE GENOMIC DNA]</scope>
    <source>
        <strain evidence="3">KACC 12602</strain>
    </source>
</reference>
<feature type="transmembrane region" description="Helical" evidence="1">
    <location>
        <begin position="35"/>
        <end position="55"/>
    </location>
</feature>
<name>A0ABW0E893_9BACT</name>
<proteinExistence type="predicted"/>